<gene>
    <name evidence="1" type="ORF">JCGZ_09779</name>
</gene>
<organism evidence="1 2">
    <name type="scientific">Jatropha curcas</name>
    <name type="common">Barbados nut</name>
    <dbReference type="NCBI Taxonomy" id="180498"/>
    <lineage>
        <taxon>Eukaryota</taxon>
        <taxon>Viridiplantae</taxon>
        <taxon>Streptophyta</taxon>
        <taxon>Embryophyta</taxon>
        <taxon>Tracheophyta</taxon>
        <taxon>Spermatophyta</taxon>
        <taxon>Magnoliopsida</taxon>
        <taxon>eudicotyledons</taxon>
        <taxon>Gunneridae</taxon>
        <taxon>Pentapetalae</taxon>
        <taxon>rosids</taxon>
        <taxon>fabids</taxon>
        <taxon>Malpighiales</taxon>
        <taxon>Euphorbiaceae</taxon>
        <taxon>Crotonoideae</taxon>
        <taxon>Jatropheae</taxon>
        <taxon>Jatropha</taxon>
    </lineage>
</organism>
<name>A0A067KWY9_JATCU</name>
<dbReference type="AlphaFoldDB" id="A0A067KWY9"/>
<dbReference type="Proteomes" id="UP000027138">
    <property type="component" value="Unassembled WGS sequence"/>
</dbReference>
<dbReference type="PROSITE" id="PS51257">
    <property type="entry name" value="PROKAR_LIPOPROTEIN"/>
    <property type="match status" value="1"/>
</dbReference>
<proteinExistence type="predicted"/>
<evidence type="ECO:0000313" key="1">
    <source>
        <dbReference type="EMBL" id="KDP36364.1"/>
    </source>
</evidence>
<dbReference type="EMBL" id="KK914439">
    <property type="protein sequence ID" value="KDP36364.1"/>
    <property type="molecule type" value="Genomic_DNA"/>
</dbReference>
<keyword evidence="2" id="KW-1185">Reference proteome</keyword>
<evidence type="ECO:0000313" key="2">
    <source>
        <dbReference type="Proteomes" id="UP000027138"/>
    </source>
</evidence>
<protein>
    <submittedName>
        <fullName evidence="1">Uncharacterized protein</fullName>
    </submittedName>
</protein>
<reference evidence="1 2" key="1">
    <citation type="journal article" date="2014" name="PLoS ONE">
        <title>Global Analysis of Gene Expression Profiles in Physic Nut (Jatropha curcas L.) Seedlings Exposed to Salt Stress.</title>
        <authorList>
            <person name="Zhang L."/>
            <person name="Zhang C."/>
            <person name="Wu P."/>
            <person name="Chen Y."/>
            <person name="Li M."/>
            <person name="Jiang H."/>
            <person name="Wu G."/>
        </authorList>
    </citation>
    <scope>NUCLEOTIDE SEQUENCE [LARGE SCALE GENOMIC DNA]</scope>
    <source>
        <strain evidence="2">cv. GZQX0401</strain>
        <tissue evidence="1">Young leaves</tissue>
    </source>
</reference>
<sequence>MASIAGKPHRSSSSHVLSFQACTSQIKTTVVVAHGTYSGANYNSSGACHFNSDNSPT</sequence>
<accession>A0A067KWY9</accession>